<gene>
    <name evidence="3" type="ORF">LENED_002820</name>
</gene>
<keyword evidence="4" id="KW-1185">Reference proteome</keyword>
<feature type="compositionally biased region" description="Low complexity" evidence="1">
    <location>
        <begin position="115"/>
        <end position="125"/>
    </location>
</feature>
<feature type="region of interest" description="Disordered" evidence="1">
    <location>
        <begin position="156"/>
        <end position="217"/>
    </location>
</feature>
<feature type="compositionally biased region" description="Low complexity" evidence="1">
    <location>
        <begin position="70"/>
        <end position="79"/>
    </location>
</feature>
<evidence type="ECO:0000256" key="2">
    <source>
        <dbReference type="SAM" id="SignalP"/>
    </source>
</evidence>
<keyword evidence="2" id="KW-0732">Signal</keyword>
<feature type="compositionally biased region" description="Basic residues" evidence="1">
    <location>
        <begin position="99"/>
        <end position="114"/>
    </location>
</feature>
<feature type="compositionally biased region" description="Low complexity" evidence="1">
    <location>
        <begin position="262"/>
        <end position="311"/>
    </location>
</feature>
<proteinExistence type="predicted"/>
<feature type="compositionally biased region" description="Basic and acidic residues" evidence="1">
    <location>
        <begin position="391"/>
        <end position="404"/>
    </location>
</feature>
<feature type="signal peptide" evidence="2">
    <location>
        <begin position="1"/>
        <end position="21"/>
    </location>
</feature>
<dbReference type="AlphaFoldDB" id="A0A1Q3E252"/>
<sequence length="411" mass="42479">MLIRNTVFPFLTLAISLSVQGAPTGSKPRGNSHIVIARNAAGFLERDAPFDDKTLFLRSGEHSQLEARQQQKGQKSGQQNRSSHNKNVVNSWGKNTDRNRRKKAKQRAKAKLRKAAANANPVHPAVTAKTVATPPHVGALKEPVQAPLTEAEKKLELEKATEKKEEEKKKDGGEAKKEEPKPVIPEHKETPAEKKEELNHLQTTEGEAPVPPTGADVTTAATAAVGSLAQLAPMIAQGMAAGGSAGASSAIANDVMGGGASGSPNSGSTSNAGSSSTGDGVPPSSTGSSSSSNSSGDTGSSGSDSSTSSNKGEGEKEGKGDEDSGKKEDDGTGDGKGDETGDGSDNGKGDESSNSEDDKKTDSKKKSPDPDSGHGSTEENGASTKSPKGNDGADMRKRGTDLYLRRLMTLD</sequence>
<accession>A0A1Q3E252</accession>
<reference evidence="3 4" key="1">
    <citation type="submission" date="2016-08" db="EMBL/GenBank/DDBJ databases">
        <authorList>
            <consortium name="Lentinula edodes genome sequencing consortium"/>
            <person name="Sakamoto Y."/>
            <person name="Nakade K."/>
            <person name="Sato S."/>
            <person name="Yoshida Y."/>
            <person name="Miyazaki K."/>
            <person name="Natsume S."/>
            <person name="Konno N."/>
        </authorList>
    </citation>
    <scope>NUCLEOTIDE SEQUENCE [LARGE SCALE GENOMIC DNA]</scope>
    <source>
        <strain evidence="3 4">NBRC 111202</strain>
    </source>
</reference>
<organism evidence="3 4">
    <name type="scientific">Lentinula edodes</name>
    <name type="common">Shiitake mushroom</name>
    <name type="synonym">Lentinus edodes</name>
    <dbReference type="NCBI Taxonomy" id="5353"/>
    <lineage>
        <taxon>Eukaryota</taxon>
        <taxon>Fungi</taxon>
        <taxon>Dikarya</taxon>
        <taxon>Basidiomycota</taxon>
        <taxon>Agaricomycotina</taxon>
        <taxon>Agaricomycetes</taxon>
        <taxon>Agaricomycetidae</taxon>
        <taxon>Agaricales</taxon>
        <taxon>Marasmiineae</taxon>
        <taxon>Omphalotaceae</taxon>
        <taxon>Lentinula</taxon>
    </lineage>
</organism>
<comment type="caution">
    <text evidence="3">The sequence shown here is derived from an EMBL/GenBank/DDBJ whole genome shotgun (WGS) entry which is preliminary data.</text>
</comment>
<feature type="region of interest" description="Disordered" evidence="1">
    <location>
        <begin position="62"/>
        <end position="125"/>
    </location>
</feature>
<dbReference type="EMBL" id="BDGU01000054">
    <property type="protein sequence ID" value="GAW01236.1"/>
    <property type="molecule type" value="Genomic_DNA"/>
</dbReference>
<evidence type="ECO:0000313" key="3">
    <source>
        <dbReference type="EMBL" id="GAW01236.1"/>
    </source>
</evidence>
<feature type="chain" id="PRO_5010199127" evidence="2">
    <location>
        <begin position="22"/>
        <end position="411"/>
    </location>
</feature>
<evidence type="ECO:0000313" key="4">
    <source>
        <dbReference type="Proteomes" id="UP000188533"/>
    </source>
</evidence>
<feature type="region of interest" description="Disordered" evidence="1">
    <location>
        <begin position="239"/>
        <end position="411"/>
    </location>
</feature>
<name>A0A1Q3E252_LENED</name>
<dbReference type="Proteomes" id="UP000188533">
    <property type="component" value="Unassembled WGS sequence"/>
</dbReference>
<reference evidence="3 4" key="2">
    <citation type="submission" date="2017-02" db="EMBL/GenBank/DDBJ databases">
        <title>A genome survey and senescence transcriptome analysis in Lentinula edodes.</title>
        <authorList>
            <person name="Sakamoto Y."/>
            <person name="Nakade K."/>
            <person name="Sato S."/>
            <person name="Yoshida Y."/>
            <person name="Miyazaki K."/>
            <person name="Natsume S."/>
            <person name="Konno N."/>
        </authorList>
    </citation>
    <scope>NUCLEOTIDE SEQUENCE [LARGE SCALE GENOMIC DNA]</scope>
    <source>
        <strain evidence="3 4">NBRC 111202</strain>
    </source>
</reference>
<feature type="compositionally biased region" description="Basic and acidic residues" evidence="1">
    <location>
        <begin position="312"/>
        <end position="372"/>
    </location>
</feature>
<evidence type="ECO:0000256" key="1">
    <source>
        <dbReference type="SAM" id="MobiDB-lite"/>
    </source>
</evidence>
<feature type="compositionally biased region" description="Polar residues" evidence="1">
    <location>
        <begin position="374"/>
        <end position="387"/>
    </location>
</feature>
<feature type="compositionally biased region" description="Polar residues" evidence="1">
    <location>
        <begin position="80"/>
        <end position="94"/>
    </location>
</feature>
<protein>
    <submittedName>
        <fullName evidence="3">Uncharacterized protein</fullName>
    </submittedName>
</protein>
<feature type="compositionally biased region" description="Basic and acidic residues" evidence="1">
    <location>
        <begin position="156"/>
        <end position="199"/>
    </location>
</feature>